<dbReference type="Gene3D" id="3.40.1830.10">
    <property type="entry name" value="Thermophilic metalloprotease (M29)"/>
    <property type="match status" value="1"/>
</dbReference>
<dbReference type="EMBL" id="AP013035">
    <property type="protein sequence ID" value="BAT71968.1"/>
    <property type="molecule type" value="Genomic_DNA"/>
</dbReference>
<evidence type="ECO:0000313" key="11">
    <source>
        <dbReference type="Proteomes" id="UP000063234"/>
    </source>
</evidence>
<proteinExistence type="inferred from homology"/>
<dbReference type="PANTHER" id="PTHR34448">
    <property type="entry name" value="AMINOPEPTIDASE"/>
    <property type="match status" value="1"/>
</dbReference>
<dbReference type="KEGG" id="ttk:TST_1176"/>
<evidence type="ECO:0000256" key="7">
    <source>
        <dbReference type="ARBA" id="ARBA00022723"/>
    </source>
</evidence>
<dbReference type="AlphaFoldDB" id="A0A0S3QUG0"/>
<keyword evidence="5 10" id="KW-0031">Aminopeptidase</keyword>
<evidence type="ECO:0000256" key="2">
    <source>
        <dbReference type="ARBA" id="ARBA00001946"/>
    </source>
</evidence>
<sequence>MDPRVRKWARLLVEYSIGVKEDEIVLIRGTVGTQPLVKACYEEVLKKGAHPIVRLSFEGQSYTFYKLASEKQLKFISEIDRVTARSINGLISIIGESNTKELTNVDHKKVAMARAAYREIRDILDERELKGEFRWVLTAYPTSGLAQDAEMSTEEFEEFVYEACGLNAEDPIAYWKEVAERQQRIADFLNGVKELRYVGPETDLTVKVEGRKWINCKGDRNMPDGEVFTSPIEDSAEGYIYFDFPAVYSGVEVIGVRLIFEKGRIVKATAEKGEEFLNKMLDTDEGARYLGEVAFGLNEGITRFTKDILFDEKIGGTIHMAAGASYPETGGKNKSGLHWDFIKSMKEGEVYADGKLIYKNGRFVFE</sequence>
<organism evidence="10 11">
    <name type="scientific">Thermosulfidibacter takaii (strain DSM 17441 / JCM 13301 / NBRC 103674 / ABI70S6)</name>
    <dbReference type="NCBI Taxonomy" id="1298851"/>
    <lineage>
        <taxon>Bacteria</taxon>
        <taxon>Pseudomonadati</taxon>
        <taxon>Thermosulfidibacterota</taxon>
        <taxon>Thermosulfidibacteria</taxon>
        <taxon>Thermosulfidibacterales</taxon>
        <taxon>Thermosulfidibacteraceae</taxon>
    </lineage>
</organism>
<evidence type="ECO:0000256" key="3">
    <source>
        <dbReference type="ARBA" id="ARBA00001947"/>
    </source>
</evidence>
<comment type="cofactor">
    <cofactor evidence="3">
        <name>Zn(2+)</name>
        <dbReference type="ChEBI" id="CHEBI:29105"/>
    </cofactor>
</comment>
<comment type="cofactor">
    <cofactor evidence="2">
        <name>Mg(2+)</name>
        <dbReference type="ChEBI" id="CHEBI:18420"/>
    </cofactor>
</comment>
<dbReference type="Pfam" id="PF02073">
    <property type="entry name" value="Peptidase_M29"/>
    <property type="match status" value="1"/>
</dbReference>
<dbReference type="PATRIC" id="fig|1298851.3.peg.1235"/>
<evidence type="ECO:0000256" key="6">
    <source>
        <dbReference type="ARBA" id="ARBA00022670"/>
    </source>
</evidence>
<keyword evidence="11" id="KW-1185">Reference proteome</keyword>
<evidence type="ECO:0000256" key="9">
    <source>
        <dbReference type="ARBA" id="ARBA00023049"/>
    </source>
</evidence>
<evidence type="ECO:0000313" key="10">
    <source>
        <dbReference type="EMBL" id="BAT71968.1"/>
    </source>
</evidence>
<dbReference type="GO" id="GO:0008237">
    <property type="term" value="F:metallopeptidase activity"/>
    <property type="evidence" value="ECO:0007669"/>
    <property type="project" value="UniProtKB-KW"/>
</dbReference>
<dbReference type="SUPFAM" id="SSF144052">
    <property type="entry name" value="Thermophilic metalloprotease-like"/>
    <property type="match status" value="1"/>
</dbReference>
<name>A0A0S3QUG0_THET7</name>
<comment type="similarity">
    <text evidence="4">Belongs to the peptidase M29 family.</text>
</comment>
<dbReference type="InterPro" id="IPR035097">
    <property type="entry name" value="M29_N-terminal"/>
</dbReference>
<evidence type="ECO:0000256" key="5">
    <source>
        <dbReference type="ARBA" id="ARBA00022438"/>
    </source>
</evidence>
<dbReference type="InterPro" id="IPR000787">
    <property type="entry name" value="Peptidase_M29"/>
</dbReference>
<dbReference type="PRINTS" id="PR00919">
    <property type="entry name" value="THERMOPTASE"/>
</dbReference>
<dbReference type="EC" id="3.4.11.-" evidence="10"/>
<dbReference type="GO" id="GO:0046872">
    <property type="term" value="F:metal ion binding"/>
    <property type="evidence" value="ECO:0007669"/>
    <property type="project" value="UniProtKB-KW"/>
</dbReference>
<dbReference type="InterPro" id="IPR052170">
    <property type="entry name" value="M29_Exopeptidase"/>
</dbReference>
<dbReference type="GO" id="GO:0004177">
    <property type="term" value="F:aminopeptidase activity"/>
    <property type="evidence" value="ECO:0007669"/>
    <property type="project" value="UniProtKB-KW"/>
</dbReference>
<dbReference type="GO" id="GO:0006508">
    <property type="term" value="P:proteolysis"/>
    <property type="evidence" value="ECO:0007669"/>
    <property type="project" value="UniProtKB-KW"/>
</dbReference>
<dbReference type="RefSeq" id="WP_197585786.1">
    <property type="nucleotide sequence ID" value="NZ_AP013035.1"/>
</dbReference>
<keyword evidence="9" id="KW-0482">Metalloprotease</keyword>
<comment type="cofactor">
    <cofactor evidence="1">
        <name>Co(2+)</name>
        <dbReference type="ChEBI" id="CHEBI:48828"/>
    </cofactor>
</comment>
<keyword evidence="7" id="KW-0479">Metal-binding</keyword>
<dbReference type="PANTHER" id="PTHR34448:SF1">
    <property type="entry name" value="BLL6088 PROTEIN"/>
    <property type="match status" value="1"/>
</dbReference>
<keyword evidence="6" id="KW-0645">Protease</keyword>
<evidence type="ECO:0000256" key="4">
    <source>
        <dbReference type="ARBA" id="ARBA00008236"/>
    </source>
</evidence>
<keyword evidence="8 10" id="KW-0378">Hydrolase</keyword>
<evidence type="ECO:0000256" key="8">
    <source>
        <dbReference type="ARBA" id="ARBA00022801"/>
    </source>
</evidence>
<dbReference type="Proteomes" id="UP000063234">
    <property type="component" value="Chromosome"/>
</dbReference>
<accession>A0A0S3QUG0</accession>
<protein>
    <submittedName>
        <fullName evidence="10">Aminopeptidase</fullName>
        <ecNumber evidence="10">3.4.11.-</ecNumber>
    </submittedName>
</protein>
<gene>
    <name evidence="10" type="ORF">TST_1176</name>
</gene>
<reference evidence="11" key="1">
    <citation type="journal article" date="2018" name="Science">
        <title>A primordial and reversible TCA cycle in a facultatively chemolithoautotrophic thermophile.</title>
        <authorList>
            <person name="Nunoura T."/>
            <person name="Chikaraishi Y."/>
            <person name="Izaki R."/>
            <person name="Suwa T."/>
            <person name="Sato T."/>
            <person name="Harada T."/>
            <person name="Mori K."/>
            <person name="Kato Y."/>
            <person name="Miyazaki M."/>
            <person name="Shimamura S."/>
            <person name="Yanagawa K."/>
            <person name="Shuto A."/>
            <person name="Ohkouchi N."/>
            <person name="Fujita N."/>
            <person name="Takaki Y."/>
            <person name="Atomi H."/>
            <person name="Takai K."/>
        </authorList>
    </citation>
    <scope>NUCLEOTIDE SEQUENCE [LARGE SCALE GENOMIC DNA]</scope>
    <source>
        <strain evidence="11">DSM 17441 / JCM 13301 / NBRC 103674 / ABI70S6</strain>
    </source>
</reference>
<evidence type="ECO:0000256" key="1">
    <source>
        <dbReference type="ARBA" id="ARBA00001941"/>
    </source>
</evidence>